<dbReference type="Gene3D" id="1.10.3210.10">
    <property type="entry name" value="Hypothetical protein af1432"/>
    <property type="match status" value="1"/>
</dbReference>
<evidence type="ECO:0000256" key="1">
    <source>
        <dbReference type="SAM" id="Coils"/>
    </source>
</evidence>
<dbReference type="GO" id="GO:0006203">
    <property type="term" value="P:dGTP catabolic process"/>
    <property type="evidence" value="ECO:0007669"/>
    <property type="project" value="TreeGrafter"/>
</dbReference>
<dbReference type="SUPFAM" id="SSF109604">
    <property type="entry name" value="HD-domain/PDEase-like"/>
    <property type="match status" value="1"/>
</dbReference>
<sequence length="1092" mass="125256">MASPGQADNTNQLQITDLAEVIQLLKRHGYSGVTYYDLGLYLGLSPTTLDVINKENERSVLTCLRECLTKWLQKADNVQKKGGPSIYSLVSALRELGENGVADGIDIEKHPACKILACHSAQQSLLTTLPQLILLLHTAKLIKEMILPTNVQGEALLIQIKEAVCIDYQILKAFAEILCKAAATAEIGNTIMEEYREVYHSDDFIKANDANGLKIYLPMNVTSQFQSMRLKMGQTFFKVGSIMMNNPQSPSIDNIKSVLHTYDKALRPQVAQCQDIRELLELVCDSCQLDDISVLEFFVNEFNIEEAKSVIKEYKKAIEELKATKLSQCLNERISYASPLECEIVTIFVDEVANKSVFNDVKRLSSAVFKDLSQHIRLNVVEDDNSFTITCSFPLILSEQLITAALNNIDVLKENKVKKLTIGYCTVYEVNDTSTPTKCGLMKQMMLSLNVQLINSTAENTTIKKEAKLLKEKAESSKNEADLLKKEAESLKKESGSLKETLDTKNKMLSAYKAESDKLEKKAAEMKQLQEKLSHLTEREEENEKLKEIRELLEEQLASFQSDKEEVIQLERSLQEKIEEQDEELQLLKVQLASYQEKEGEEESFAEEIEKLQSATDKDERDKIVQGLLSHSGKLKGISFALKKEQMLLLKIKNLEKALEQEKNPLIFEDDIHGSIVIDHPLIIKIVKTRQFQRLKNIKQLEYVKQLQKRQPELNITESDVLCVQIAALCFNLGHGPFSHIFEMFLNEICKKKHIEKPWNNVSEASVLMFDYMFADNEDLMDSFKRYFDNPEEYITFIKELMREKRKMQCIQDKEFLYEIILNESQMNVNVIDCTTRDAAVLEAKIGFNWRVFLTKVRVLRCGDGKLHICFHEDDLETYNDFFNTRSGIYRDLYYLRKTRIVDFMIKIILTRANDTELIPVDMDRKVTIFDATKSMAAYIQLTDSVLTLIKSAVKDPLAQGLLKCLETQKFIAQIGYIVPPDGWTKNPEDLKKAIVRETISDDIGYDLIIDPIQNRYEGYEVWTQYFYRDDGSTDKWVEKWAQKKYHANSQWRVFLASGNRKLMATVQEGLQKVMENEKIQYGSVDKTIVPI</sequence>
<dbReference type="InParanoid" id="A0A1X7THL3"/>
<dbReference type="EnsemblMetazoa" id="Aqu2.1.14189_001">
    <property type="protein sequence ID" value="Aqu2.1.14189_001"/>
    <property type="gene ID" value="Aqu2.1.14189"/>
</dbReference>
<dbReference type="AlphaFoldDB" id="A0A1X7THL3"/>
<organism evidence="3">
    <name type="scientific">Amphimedon queenslandica</name>
    <name type="common">Sponge</name>
    <dbReference type="NCBI Taxonomy" id="400682"/>
    <lineage>
        <taxon>Eukaryota</taxon>
        <taxon>Metazoa</taxon>
        <taxon>Porifera</taxon>
        <taxon>Demospongiae</taxon>
        <taxon>Heteroscleromorpha</taxon>
        <taxon>Haplosclerida</taxon>
        <taxon>Niphatidae</taxon>
        <taxon>Amphimedon</taxon>
    </lineage>
</organism>
<dbReference type="PANTHER" id="PTHR11373">
    <property type="entry name" value="DEOXYNUCLEOSIDE TRIPHOSPHATE TRIPHOSPHOHYDROLASE"/>
    <property type="match status" value="1"/>
</dbReference>
<proteinExistence type="predicted"/>
<evidence type="ECO:0000313" key="3">
    <source>
        <dbReference type="EnsemblMetazoa" id="Aqu2.1.14189_001"/>
    </source>
</evidence>
<accession>A0A1X7THL3</accession>
<dbReference type="Gene3D" id="1.10.533.10">
    <property type="entry name" value="Death Domain, Fas"/>
    <property type="match status" value="1"/>
</dbReference>
<feature type="domain" description="Death" evidence="2">
    <location>
        <begin position="32"/>
        <end position="105"/>
    </location>
</feature>
<dbReference type="InterPro" id="IPR011029">
    <property type="entry name" value="DEATH-like_dom_sf"/>
</dbReference>
<dbReference type="OrthoDB" id="9991235at2759"/>
<dbReference type="InterPro" id="IPR000488">
    <property type="entry name" value="Death_dom"/>
</dbReference>
<dbReference type="InterPro" id="IPR050135">
    <property type="entry name" value="dGTPase-like"/>
</dbReference>
<dbReference type="CDD" id="cd01670">
    <property type="entry name" value="Death"/>
    <property type="match status" value="1"/>
</dbReference>
<dbReference type="GO" id="GO:0008832">
    <property type="term" value="F:dGTPase activity"/>
    <property type="evidence" value="ECO:0007669"/>
    <property type="project" value="TreeGrafter"/>
</dbReference>
<keyword evidence="1" id="KW-0175">Coiled coil</keyword>
<evidence type="ECO:0000259" key="2">
    <source>
        <dbReference type="PROSITE" id="PS50017"/>
    </source>
</evidence>
<dbReference type="GO" id="GO:0007165">
    <property type="term" value="P:signal transduction"/>
    <property type="evidence" value="ECO:0007669"/>
    <property type="project" value="InterPro"/>
</dbReference>
<name>A0A1X7THL3_AMPQE</name>
<dbReference type="PROSITE" id="PS50017">
    <property type="entry name" value="DEATH_DOMAIN"/>
    <property type="match status" value="1"/>
</dbReference>
<reference evidence="3" key="1">
    <citation type="submission" date="2017-05" db="UniProtKB">
        <authorList>
            <consortium name="EnsemblMetazoa"/>
        </authorList>
    </citation>
    <scope>IDENTIFICATION</scope>
</reference>
<feature type="coiled-coil region" evidence="1">
    <location>
        <begin position="460"/>
        <end position="615"/>
    </location>
</feature>
<dbReference type="SUPFAM" id="SSF47986">
    <property type="entry name" value="DEATH domain"/>
    <property type="match status" value="1"/>
</dbReference>
<dbReference type="GO" id="GO:0005634">
    <property type="term" value="C:nucleus"/>
    <property type="evidence" value="ECO:0007669"/>
    <property type="project" value="TreeGrafter"/>
</dbReference>
<protein>
    <recommendedName>
        <fullName evidence="2">Death domain-containing protein</fullName>
    </recommendedName>
</protein>
<dbReference type="PANTHER" id="PTHR11373:SF4">
    <property type="entry name" value="DEOXYNUCLEOSIDE TRIPHOSPHATE TRIPHOSPHOHYDROLASE SAMHD1"/>
    <property type="match status" value="1"/>
</dbReference>